<comment type="caution">
    <text evidence="3">The sequence shown here is derived from an EMBL/GenBank/DDBJ whole genome shotgun (WGS) entry which is preliminary data.</text>
</comment>
<evidence type="ECO:0000313" key="3">
    <source>
        <dbReference type="EMBL" id="EJK59085.1"/>
    </source>
</evidence>
<evidence type="ECO:0000256" key="1">
    <source>
        <dbReference type="SAM" id="Phobius"/>
    </source>
</evidence>
<evidence type="ECO:0000313" key="4">
    <source>
        <dbReference type="Proteomes" id="UP000266841"/>
    </source>
</evidence>
<gene>
    <name evidence="3" type="ORF">THAOC_20732</name>
</gene>
<keyword evidence="1" id="KW-0472">Membrane</keyword>
<dbReference type="InterPro" id="IPR049223">
    <property type="entry name" value="DUF6820"/>
</dbReference>
<keyword evidence="1" id="KW-0812">Transmembrane</keyword>
<keyword evidence="1" id="KW-1133">Transmembrane helix</keyword>
<dbReference type="Pfam" id="PF20699">
    <property type="entry name" value="DUF6820"/>
    <property type="match status" value="1"/>
</dbReference>
<dbReference type="Proteomes" id="UP000266841">
    <property type="component" value="Unassembled WGS sequence"/>
</dbReference>
<dbReference type="EMBL" id="AGNL01023669">
    <property type="protein sequence ID" value="EJK59085.1"/>
    <property type="molecule type" value="Genomic_DNA"/>
</dbReference>
<name>K0S1D5_THAOC</name>
<reference evidence="3 4" key="1">
    <citation type="journal article" date="2012" name="Genome Biol.">
        <title>Genome and low-iron response of an oceanic diatom adapted to chronic iron limitation.</title>
        <authorList>
            <person name="Lommer M."/>
            <person name="Specht M."/>
            <person name="Roy A.S."/>
            <person name="Kraemer L."/>
            <person name="Andreson R."/>
            <person name="Gutowska M.A."/>
            <person name="Wolf J."/>
            <person name="Bergner S.V."/>
            <person name="Schilhabel M.B."/>
            <person name="Klostermeier U.C."/>
            <person name="Beiko R.G."/>
            <person name="Rosenstiel P."/>
            <person name="Hippler M."/>
            <person name="Laroche J."/>
        </authorList>
    </citation>
    <scope>NUCLEOTIDE SEQUENCE [LARGE SCALE GENOMIC DNA]</scope>
    <source>
        <strain evidence="3 4">CCMP1005</strain>
    </source>
</reference>
<keyword evidence="4" id="KW-1185">Reference proteome</keyword>
<accession>K0S1D5</accession>
<evidence type="ECO:0000259" key="2">
    <source>
        <dbReference type="Pfam" id="PF20699"/>
    </source>
</evidence>
<feature type="domain" description="DUF6820" evidence="2">
    <location>
        <begin position="51"/>
        <end position="101"/>
    </location>
</feature>
<feature type="transmembrane region" description="Helical" evidence="1">
    <location>
        <begin position="149"/>
        <end position="169"/>
    </location>
</feature>
<proteinExistence type="predicted"/>
<organism evidence="3 4">
    <name type="scientific">Thalassiosira oceanica</name>
    <name type="common">Marine diatom</name>
    <dbReference type="NCBI Taxonomy" id="159749"/>
    <lineage>
        <taxon>Eukaryota</taxon>
        <taxon>Sar</taxon>
        <taxon>Stramenopiles</taxon>
        <taxon>Ochrophyta</taxon>
        <taxon>Bacillariophyta</taxon>
        <taxon>Coscinodiscophyceae</taxon>
        <taxon>Thalassiosirophycidae</taxon>
        <taxon>Thalassiosirales</taxon>
        <taxon>Thalassiosiraceae</taxon>
        <taxon>Thalassiosira</taxon>
    </lineage>
</organism>
<sequence length="176" mass="19199">MAVGNIESRLIDEFTPAAASPSDLQIRTRTGGQPTEPPVSIEVTLVIGSETSAGWARLMMHKFSVPPASLIDNVVRRAIGIALQPQHFIGDVLGMNRCHGRLVAPLCRPSRQGAQSQPIEAFRTKLSHLPWATSSCRYLAAKSANFGPFLYLALLLTMISYLEVVGEVLQYARDAR</sequence>
<protein>
    <recommendedName>
        <fullName evidence="2">DUF6820 domain-containing protein</fullName>
    </recommendedName>
</protein>
<dbReference type="AlphaFoldDB" id="K0S1D5"/>